<dbReference type="Pfam" id="PF13228">
    <property type="entry name" value="DUF4037"/>
    <property type="match status" value="1"/>
</dbReference>
<reference evidence="2 3" key="1">
    <citation type="submission" date="2019-11" db="EMBL/GenBank/DDBJ databases">
        <title>Comparative genomics of hydrocarbon-degrading Desulfosarcina strains.</title>
        <authorList>
            <person name="Watanabe M."/>
            <person name="Kojima H."/>
            <person name="Fukui M."/>
        </authorList>
    </citation>
    <scope>NUCLEOTIDE SEQUENCE [LARGE SCALE GENOMIC DNA]</scope>
    <source>
        <strain evidence="2 3">28bB2T</strain>
    </source>
</reference>
<accession>A0A5K8A0C4</accession>
<dbReference type="RefSeq" id="WP_155325440.1">
    <property type="nucleotide sequence ID" value="NZ_AP021876.1"/>
</dbReference>
<dbReference type="Proteomes" id="UP000425960">
    <property type="component" value="Chromosome"/>
</dbReference>
<dbReference type="AlphaFoldDB" id="A0A5K8A0C4"/>
<feature type="domain" description="DUF4037" evidence="1">
    <location>
        <begin position="125"/>
        <end position="224"/>
    </location>
</feature>
<dbReference type="KEGG" id="dov:DSCO28_65610"/>
<evidence type="ECO:0000259" key="1">
    <source>
        <dbReference type="Pfam" id="PF13228"/>
    </source>
</evidence>
<dbReference type="InterPro" id="IPR025117">
    <property type="entry name" value="DUF4037"/>
</dbReference>
<proteinExistence type="predicted"/>
<protein>
    <recommendedName>
        <fullName evidence="1">DUF4037 domain-containing protein</fullName>
    </recommendedName>
</protein>
<sequence length="309" mass="35424">MKGLELCDAYFQAYGLPMIENGFGELKGRIAAGLVGQGSDCFGFDDEISRDHDWGPGFCLWLDKSDYAAAGDRLRAAYEALPRRFREYTRIKSDWGSNRVGVMKINEFYETYIGRANAPEDPLTWLRIPEENLAACTNGRVFIDAYGQFSSIRKALLDYYPEDVRRKRIAGRLMSAAQSGQYNFARCVRRNTAFASRYALIHFCDDIIRLAFLLNRRYCPFYKWRQSAVRSLPRLGASTSESIQQLLRDMDTHQMESRIEQICSRFVSELRRQGLSDGTSGFLLDHGPIVQARILDERLRQLPVWYAGA</sequence>
<evidence type="ECO:0000313" key="3">
    <source>
        <dbReference type="Proteomes" id="UP000425960"/>
    </source>
</evidence>
<evidence type="ECO:0000313" key="2">
    <source>
        <dbReference type="EMBL" id="BBO85995.1"/>
    </source>
</evidence>
<name>A0A5K8A0C4_9BACT</name>
<gene>
    <name evidence="2" type="ORF">DSCO28_65610</name>
</gene>
<dbReference type="EMBL" id="AP021876">
    <property type="protein sequence ID" value="BBO85995.1"/>
    <property type="molecule type" value="Genomic_DNA"/>
</dbReference>
<organism evidence="2 3">
    <name type="scientific">Desulfosarcina ovata subsp. sediminis</name>
    <dbReference type="NCBI Taxonomy" id="885957"/>
    <lineage>
        <taxon>Bacteria</taxon>
        <taxon>Pseudomonadati</taxon>
        <taxon>Thermodesulfobacteriota</taxon>
        <taxon>Desulfobacteria</taxon>
        <taxon>Desulfobacterales</taxon>
        <taxon>Desulfosarcinaceae</taxon>
        <taxon>Desulfosarcina</taxon>
    </lineage>
</organism>